<comment type="caution">
    <text evidence="3">The sequence shown here is derived from an EMBL/GenBank/DDBJ whole genome shotgun (WGS) entry which is preliminary data.</text>
</comment>
<accession>A0A512SYN3</accession>
<organism evidence="3 4">
    <name type="scientific">Knoellia locipacati</name>
    <dbReference type="NCBI Taxonomy" id="882824"/>
    <lineage>
        <taxon>Bacteria</taxon>
        <taxon>Bacillati</taxon>
        <taxon>Actinomycetota</taxon>
        <taxon>Actinomycetes</taxon>
        <taxon>Micrococcales</taxon>
        <taxon>Intrasporangiaceae</taxon>
        <taxon>Knoellia</taxon>
    </lineage>
</organism>
<dbReference type="Gene3D" id="3.40.50.150">
    <property type="entry name" value="Vaccinia Virus protein VP39"/>
    <property type="match status" value="1"/>
</dbReference>
<dbReference type="Gene3D" id="3.40.50.10320">
    <property type="entry name" value="LmbE-like"/>
    <property type="match status" value="1"/>
</dbReference>
<evidence type="ECO:0000313" key="3">
    <source>
        <dbReference type="EMBL" id="GEQ13068.1"/>
    </source>
</evidence>
<dbReference type="InterPro" id="IPR003737">
    <property type="entry name" value="GlcNAc_PI_deacetylase-related"/>
</dbReference>
<dbReference type="GO" id="GO:0016137">
    <property type="term" value="P:glycoside metabolic process"/>
    <property type="evidence" value="ECO:0007669"/>
    <property type="project" value="UniProtKB-ARBA"/>
</dbReference>
<dbReference type="SUPFAM" id="SSF53335">
    <property type="entry name" value="S-adenosyl-L-methionine-dependent methyltransferases"/>
    <property type="match status" value="1"/>
</dbReference>
<sequence>MTRTDIETVRTAYDRLLVVAAHPDDECLGAGGLIADACDRGVEVVVLVLTDGESSHPGSPTVAPARMRERRALEADRAVAVLAPAARVVHAGLPDGGLAARHDLVVEHVRALLGPRTLVLAPWSADGHPDHDAAGRASAEAVQAVASAGLAHYLVWLWHWSEPDDLPWDRAVVLDVSLTAMNRAAEALGEHRTQVAPLSSAPGDELMLTDGVLAPARRGFTTLVLAEGTVLPAARGDDERREASFDAMFADGDDPWSSASWYERRKRALTLALLRRERYARVLDLGCSTGVLTRSLAERADHVVGADVSAQALEVARRDGPTTVDWVRGRAPGVVEGLEGPFDLVVLSEVGYFLTPFELWLTLAAVLARLAPGGELVLVDWRHPTEHIPLDGPAVHALVRSVCHEQATVTHVEPDVLLDCYEVAT</sequence>
<protein>
    <recommendedName>
        <fullName evidence="2">Methyltransferase domain-containing protein</fullName>
    </recommendedName>
</protein>
<evidence type="ECO:0000259" key="2">
    <source>
        <dbReference type="Pfam" id="PF13649"/>
    </source>
</evidence>
<dbReference type="RefSeq" id="WP_246136065.1">
    <property type="nucleotide sequence ID" value="NZ_BAABDN010000001.1"/>
</dbReference>
<evidence type="ECO:0000256" key="1">
    <source>
        <dbReference type="ARBA" id="ARBA00022833"/>
    </source>
</evidence>
<dbReference type="PANTHER" id="PTHR12993:SF29">
    <property type="entry name" value="BLR3841 PROTEIN"/>
    <property type="match status" value="1"/>
</dbReference>
<dbReference type="InterPro" id="IPR041698">
    <property type="entry name" value="Methyltransf_25"/>
</dbReference>
<name>A0A512SYN3_9MICO</name>
<dbReference type="InterPro" id="IPR024078">
    <property type="entry name" value="LmbE-like_dom_sf"/>
</dbReference>
<proteinExistence type="predicted"/>
<dbReference type="InterPro" id="IPR029063">
    <property type="entry name" value="SAM-dependent_MTases_sf"/>
</dbReference>
<keyword evidence="4" id="KW-1185">Reference proteome</keyword>
<evidence type="ECO:0000313" key="4">
    <source>
        <dbReference type="Proteomes" id="UP000321793"/>
    </source>
</evidence>
<dbReference type="GO" id="GO:0016811">
    <property type="term" value="F:hydrolase activity, acting on carbon-nitrogen (but not peptide) bonds, in linear amides"/>
    <property type="evidence" value="ECO:0007669"/>
    <property type="project" value="TreeGrafter"/>
</dbReference>
<dbReference type="Pfam" id="PF02585">
    <property type="entry name" value="PIG-L"/>
    <property type="match status" value="1"/>
</dbReference>
<feature type="domain" description="Methyltransferase" evidence="2">
    <location>
        <begin position="282"/>
        <end position="374"/>
    </location>
</feature>
<dbReference type="AlphaFoldDB" id="A0A512SYN3"/>
<reference evidence="3 4" key="1">
    <citation type="submission" date="2019-07" db="EMBL/GenBank/DDBJ databases">
        <title>Whole genome shotgun sequence of Knoellia locipacati NBRC 109775.</title>
        <authorList>
            <person name="Hosoyama A."/>
            <person name="Uohara A."/>
            <person name="Ohji S."/>
            <person name="Ichikawa N."/>
        </authorList>
    </citation>
    <scope>NUCLEOTIDE SEQUENCE [LARGE SCALE GENOMIC DNA]</scope>
    <source>
        <strain evidence="3 4">NBRC 109775</strain>
    </source>
</reference>
<dbReference type="EMBL" id="BKBA01000003">
    <property type="protein sequence ID" value="GEQ13068.1"/>
    <property type="molecule type" value="Genomic_DNA"/>
</dbReference>
<keyword evidence="1" id="KW-0862">Zinc</keyword>
<dbReference type="SUPFAM" id="SSF102588">
    <property type="entry name" value="LmbE-like"/>
    <property type="match status" value="1"/>
</dbReference>
<dbReference type="Pfam" id="PF13649">
    <property type="entry name" value="Methyltransf_25"/>
    <property type="match status" value="1"/>
</dbReference>
<dbReference type="CDD" id="cd02440">
    <property type="entry name" value="AdoMet_MTases"/>
    <property type="match status" value="1"/>
</dbReference>
<dbReference type="Proteomes" id="UP000321793">
    <property type="component" value="Unassembled WGS sequence"/>
</dbReference>
<gene>
    <name evidence="3" type="ORF">KLO01_11150</name>
</gene>
<dbReference type="PANTHER" id="PTHR12993">
    <property type="entry name" value="N-ACETYLGLUCOSAMINYL-PHOSPHATIDYLINOSITOL DE-N-ACETYLASE-RELATED"/>
    <property type="match status" value="1"/>
</dbReference>